<feature type="domain" description="PDZ" evidence="5">
    <location>
        <begin position="250"/>
        <end position="354"/>
    </location>
</feature>
<accession>M0AJP5</accession>
<dbReference type="Pfam" id="PF13365">
    <property type="entry name" value="Trypsin_2"/>
    <property type="match status" value="1"/>
</dbReference>
<name>M0AJP5_9EURY</name>
<dbReference type="Pfam" id="PF13180">
    <property type="entry name" value="PDZ_2"/>
    <property type="match status" value="1"/>
</dbReference>
<dbReference type="InterPro" id="IPR043504">
    <property type="entry name" value="Peptidase_S1_PA_chymotrypsin"/>
</dbReference>
<dbReference type="PROSITE" id="PS51257">
    <property type="entry name" value="PROKAR_LIPOPROTEIN"/>
    <property type="match status" value="1"/>
</dbReference>
<evidence type="ECO:0000313" key="7">
    <source>
        <dbReference type="Proteomes" id="UP000011591"/>
    </source>
</evidence>
<evidence type="ECO:0000256" key="4">
    <source>
        <dbReference type="SAM" id="MobiDB-lite"/>
    </source>
</evidence>
<dbReference type="PANTHER" id="PTHR43343">
    <property type="entry name" value="PEPTIDASE S12"/>
    <property type="match status" value="1"/>
</dbReference>
<dbReference type="Gene3D" id="2.30.42.10">
    <property type="match status" value="1"/>
</dbReference>
<dbReference type="RefSeq" id="WP_006667584.1">
    <property type="nucleotide sequence ID" value="NZ_AOIP01000060.1"/>
</dbReference>
<keyword evidence="2" id="KW-0645">Protease</keyword>
<protein>
    <submittedName>
        <fullName evidence="6">Peptidase S1 and S6 chymotrypsin/Hap</fullName>
    </submittedName>
</protein>
<dbReference type="SUPFAM" id="SSF50156">
    <property type="entry name" value="PDZ domain-like"/>
    <property type="match status" value="1"/>
</dbReference>
<feature type="compositionally biased region" description="Polar residues" evidence="4">
    <location>
        <begin position="37"/>
        <end position="50"/>
    </location>
</feature>
<dbReference type="GO" id="GO:0006508">
    <property type="term" value="P:proteolysis"/>
    <property type="evidence" value="ECO:0007669"/>
    <property type="project" value="UniProtKB-KW"/>
</dbReference>
<keyword evidence="3" id="KW-0378">Hydrolase</keyword>
<feature type="region of interest" description="Disordered" evidence="4">
    <location>
        <begin position="26"/>
        <end position="57"/>
    </location>
</feature>
<dbReference type="Gene3D" id="2.40.10.10">
    <property type="entry name" value="Trypsin-like serine proteases"/>
    <property type="match status" value="2"/>
</dbReference>
<proteinExistence type="inferred from homology"/>
<dbReference type="InterPro" id="IPR009003">
    <property type="entry name" value="Peptidase_S1_PA"/>
</dbReference>
<keyword evidence="7" id="KW-1185">Reference proteome</keyword>
<organism evidence="6 7">
    <name type="scientific">Natrialba aegyptia DSM 13077</name>
    <dbReference type="NCBI Taxonomy" id="1227491"/>
    <lineage>
        <taxon>Archaea</taxon>
        <taxon>Methanobacteriati</taxon>
        <taxon>Methanobacteriota</taxon>
        <taxon>Stenosarchaea group</taxon>
        <taxon>Halobacteria</taxon>
        <taxon>Halobacteriales</taxon>
        <taxon>Natrialbaceae</taxon>
        <taxon>Natrialba</taxon>
    </lineage>
</organism>
<sequence>MQTSTRRRFLAFSSVSLTTGLSGCSSSLFRAEDDPSQSDPSTESTKSETQPRAAGNDYTAVYRETISSVVLVQTKTGQGTGFQYDEDHVVTNAHVVGNAETAQLRYSDGAWSDGSVRGTDAHSDLAVIRAESVPDSARPLSFVADTPVVGQEVVSIGNPYNLDGTVTTGIISGTDRLIPSPSGYRIPDSIQTDAAVNPGNSGGPLMSLDGTVLGVVNSKQGDNIAFGISAALTQRVVPRLIDTGTYDHAYMGVSLENVTPSIAEANGMHDSRGQLVVQTTRGGPADGVLQPSSIRSVNGTRIPVGGDVILEIEGAAMDTFEDLAGYLALETRPEDSIQVTVLRDGGEQTVDLTLAARPERSQSPLR</sequence>
<evidence type="ECO:0000259" key="5">
    <source>
        <dbReference type="Pfam" id="PF13180"/>
    </source>
</evidence>
<comment type="similarity">
    <text evidence="1">Belongs to the peptidase S1C family.</text>
</comment>
<evidence type="ECO:0000313" key="6">
    <source>
        <dbReference type="EMBL" id="ELY98754.1"/>
    </source>
</evidence>
<dbReference type="AlphaFoldDB" id="M0AJP5"/>
<comment type="caution">
    <text evidence="6">The sequence shown here is derived from an EMBL/GenBank/DDBJ whole genome shotgun (WGS) entry which is preliminary data.</text>
</comment>
<evidence type="ECO:0000256" key="3">
    <source>
        <dbReference type="ARBA" id="ARBA00022801"/>
    </source>
</evidence>
<dbReference type="InterPro" id="IPR036034">
    <property type="entry name" value="PDZ_sf"/>
</dbReference>
<dbReference type="PRINTS" id="PR00834">
    <property type="entry name" value="PROTEASES2C"/>
</dbReference>
<dbReference type="PATRIC" id="fig|1227491.4.peg.4226"/>
<evidence type="ECO:0000256" key="1">
    <source>
        <dbReference type="ARBA" id="ARBA00010541"/>
    </source>
</evidence>
<dbReference type="InterPro" id="IPR051201">
    <property type="entry name" value="Chloro_Bact_Ser_Proteases"/>
</dbReference>
<dbReference type="SUPFAM" id="SSF50494">
    <property type="entry name" value="Trypsin-like serine proteases"/>
    <property type="match status" value="1"/>
</dbReference>
<dbReference type="Proteomes" id="UP000011591">
    <property type="component" value="Unassembled WGS sequence"/>
</dbReference>
<dbReference type="InterPro" id="IPR001940">
    <property type="entry name" value="Peptidase_S1C"/>
</dbReference>
<dbReference type="EMBL" id="AOIP01000060">
    <property type="protein sequence ID" value="ELY98754.1"/>
    <property type="molecule type" value="Genomic_DNA"/>
</dbReference>
<evidence type="ECO:0000256" key="2">
    <source>
        <dbReference type="ARBA" id="ARBA00022670"/>
    </source>
</evidence>
<dbReference type="GO" id="GO:0004252">
    <property type="term" value="F:serine-type endopeptidase activity"/>
    <property type="evidence" value="ECO:0007669"/>
    <property type="project" value="InterPro"/>
</dbReference>
<gene>
    <name evidence="6" type="ORF">C480_21044</name>
</gene>
<dbReference type="InterPro" id="IPR001478">
    <property type="entry name" value="PDZ"/>
</dbReference>
<dbReference type="PANTHER" id="PTHR43343:SF3">
    <property type="entry name" value="PROTEASE DO-LIKE 8, CHLOROPLASTIC"/>
    <property type="match status" value="1"/>
</dbReference>
<reference evidence="6 7" key="1">
    <citation type="journal article" date="2014" name="PLoS Genet.">
        <title>Phylogenetically driven sequencing of extremely halophilic archaea reveals strategies for static and dynamic osmo-response.</title>
        <authorList>
            <person name="Becker E.A."/>
            <person name="Seitzer P.M."/>
            <person name="Tritt A."/>
            <person name="Larsen D."/>
            <person name="Krusor M."/>
            <person name="Yao A.I."/>
            <person name="Wu D."/>
            <person name="Madern D."/>
            <person name="Eisen J.A."/>
            <person name="Darling A.E."/>
            <person name="Facciotti M.T."/>
        </authorList>
    </citation>
    <scope>NUCLEOTIDE SEQUENCE [LARGE SCALE GENOMIC DNA]</scope>
    <source>
        <strain evidence="6 7">DSM 13077</strain>
    </source>
</reference>